<feature type="region of interest" description="Disordered" evidence="1">
    <location>
        <begin position="1"/>
        <end position="48"/>
    </location>
</feature>
<evidence type="ECO:0000313" key="3">
    <source>
        <dbReference type="Proteomes" id="UP000324222"/>
    </source>
</evidence>
<feature type="compositionally biased region" description="Low complexity" evidence="1">
    <location>
        <begin position="14"/>
        <end position="39"/>
    </location>
</feature>
<proteinExistence type="predicted"/>
<comment type="caution">
    <text evidence="2">The sequence shown here is derived from an EMBL/GenBank/DDBJ whole genome shotgun (WGS) entry which is preliminary data.</text>
</comment>
<dbReference type="Proteomes" id="UP000324222">
    <property type="component" value="Unassembled WGS sequence"/>
</dbReference>
<evidence type="ECO:0000313" key="2">
    <source>
        <dbReference type="EMBL" id="MPC91049.1"/>
    </source>
</evidence>
<accession>A0A5B7J8A2</accession>
<dbReference type="AlphaFoldDB" id="A0A5B7J8A2"/>
<name>A0A5B7J8A2_PORTR</name>
<organism evidence="2 3">
    <name type="scientific">Portunus trituberculatus</name>
    <name type="common">Swimming crab</name>
    <name type="synonym">Neptunus trituberculatus</name>
    <dbReference type="NCBI Taxonomy" id="210409"/>
    <lineage>
        <taxon>Eukaryota</taxon>
        <taxon>Metazoa</taxon>
        <taxon>Ecdysozoa</taxon>
        <taxon>Arthropoda</taxon>
        <taxon>Crustacea</taxon>
        <taxon>Multicrustacea</taxon>
        <taxon>Malacostraca</taxon>
        <taxon>Eumalacostraca</taxon>
        <taxon>Eucarida</taxon>
        <taxon>Decapoda</taxon>
        <taxon>Pleocyemata</taxon>
        <taxon>Brachyura</taxon>
        <taxon>Eubrachyura</taxon>
        <taxon>Portunoidea</taxon>
        <taxon>Portunidae</taxon>
        <taxon>Portuninae</taxon>
        <taxon>Portunus</taxon>
    </lineage>
</organism>
<protein>
    <submittedName>
        <fullName evidence="2">Uncharacterized protein</fullName>
    </submittedName>
</protein>
<dbReference type="EMBL" id="VSRR010086400">
    <property type="protein sequence ID" value="MPC91049.1"/>
    <property type="molecule type" value="Genomic_DNA"/>
</dbReference>
<keyword evidence="3" id="KW-1185">Reference proteome</keyword>
<sequence>MQDANVFTPHKHTPSLSTSESRTSSSTCASSASTASMAANEAREEEGAVELPPISQLLNSLTRSLKLRLALSLKMPYRV</sequence>
<evidence type="ECO:0000256" key="1">
    <source>
        <dbReference type="SAM" id="MobiDB-lite"/>
    </source>
</evidence>
<reference evidence="2 3" key="1">
    <citation type="submission" date="2019-05" db="EMBL/GenBank/DDBJ databases">
        <title>Another draft genome of Portunus trituberculatus and its Hox gene families provides insights of decapod evolution.</title>
        <authorList>
            <person name="Jeong J.-H."/>
            <person name="Song I."/>
            <person name="Kim S."/>
            <person name="Choi T."/>
            <person name="Kim D."/>
            <person name="Ryu S."/>
            <person name="Kim W."/>
        </authorList>
    </citation>
    <scope>NUCLEOTIDE SEQUENCE [LARGE SCALE GENOMIC DNA]</scope>
    <source>
        <tissue evidence="2">Muscle</tissue>
    </source>
</reference>
<gene>
    <name evidence="2" type="ORF">E2C01_086062</name>
</gene>